<dbReference type="InterPro" id="IPR049945">
    <property type="entry name" value="AAA_22"/>
</dbReference>
<sequence length="641" mass="66749">MSDPDPVLTVDAFQSTSPEYDYWSAVHALAVDRLAFAINSGILLTVFTGAEGAGKSTVVRKVMSDAQSARLLGICPYGPRIKVDPCRAILEAFGADPGPGEKDLHRRILEQSLEAAKQDIDLPTVIVEDAHNLKDAHLFALFDIARLNDGPENALFKIVLVGLPDLLTRLDQTSAALLGPSFNLDAMADKDTAGYVRHRLTVAGVNDVGFQDEALKAVHDRTQGHPQAINLLCQMLLNEARSLGQTQIKTPMVERCKLPTTKALGLKLDVQAPVATGDGGDLPDLPPPSFKSNRKVQMPDSTVAPAAPPASASVKNPDEDPVAAPDPKPSPAAHPATKRGKRSRPRLAAGLAGVAGLALVAYGVIGPARDTRDSGGATDTAMLAGKMGGEPAPGTERVAGTQEDVAADTTKGSGDEPALPKAVAAAPPPPRLADTSAALAVLDSFGAPPEEVDDWYRLALTVADKNPQAAVVAFALAASSGHARAAYFLGQIYELGEGVPVDHVLARRWYEQAAGQVEAAADRLTTPPPDRAQGAPAAPVPLLSFLVDGQTAVLVWTSGTGADPALYAIEFADHQGRVVTAKEGIESSVLRHPVPAGAALWRVRAQVVDGVSAGAVSDWFPIDLAASDGSSDATKAALNAP</sequence>
<dbReference type="EMBL" id="BNCH01000001">
    <property type="protein sequence ID" value="GHE89277.1"/>
    <property type="molecule type" value="Genomic_DNA"/>
</dbReference>
<evidence type="ECO:0000313" key="4">
    <source>
        <dbReference type="Proteomes" id="UP000609802"/>
    </source>
</evidence>
<evidence type="ECO:0000256" key="1">
    <source>
        <dbReference type="SAM" id="MobiDB-lite"/>
    </source>
</evidence>
<dbReference type="RefSeq" id="WP_191285051.1">
    <property type="nucleotide sequence ID" value="NZ_BNCH01000001.1"/>
</dbReference>
<dbReference type="PANTHER" id="PTHR35894:SF1">
    <property type="entry name" value="PHOSPHORIBULOKINASE _ URIDINE KINASE FAMILY"/>
    <property type="match status" value="1"/>
</dbReference>
<reference evidence="4" key="1">
    <citation type="journal article" date="2019" name="Int. J. Syst. Evol. Microbiol.">
        <title>The Global Catalogue of Microorganisms (GCM) 10K type strain sequencing project: providing services to taxonomists for standard genome sequencing and annotation.</title>
        <authorList>
            <consortium name="The Broad Institute Genomics Platform"/>
            <consortium name="The Broad Institute Genome Sequencing Center for Infectious Disease"/>
            <person name="Wu L."/>
            <person name="Ma J."/>
        </authorList>
    </citation>
    <scope>NUCLEOTIDE SEQUENCE [LARGE SCALE GENOMIC DNA]</scope>
    <source>
        <strain evidence="4">KCTC 42443</strain>
    </source>
</reference>
<keyword evidence="4" id="KW-1185">Reference proteome</keyword>
<dbReference type="SUPFAM" id="SSF81901">
    <property type="entry name" value="HCP-like"/>
    <property type="match status" value="1"/>
</dbReference>
<dbReference type="Pfam" id="PF08238">
    <property type="entry name" value="Sel1"/>
    <property type="match status" value="1"/>
</dbReference>
<proteinExistence type="predicted"/>
<feature type="region of interest" description="Disordered" evidence="1">
    <location>
        <begin position="275"/>
        <end position="344"/>
    </location>
</feature>
<evidence type="ECO:0000259" key="2">
    <source>
        <dbReference type="Pfam" id="PF13401"/>
    </source>
</evidence>
<dbReference type="SUPFAM" id="SSF52540">
    <property type="entry name" value="P-loop containing nucleoside triphosphate hydrolases"/>
    <property type="match status" value="1"/>
</dbReference>
<accession>A0ABQ3IN57</accession>
<dbReference type="Pfam" id="PF13401">
    <property type="entry name" value="AAA_22"/>
    <property type="match status" value="1"/>
</dbReference>
<dbReference type="SMART" id="SM00671">
    <property type="entry name" value="SEL1"/>
    <property type="match status" value="1"/>
</dbReference>
<dbReference type="InterPro" id="IPR027417">
    <property type="entry name" value="P-loop_NTPase"/>
</dbReference>
<gene>
    <name evidence="3" type="ORF">GCM10016455_06890</name>
</gene>
<organism evidence="3 4">
    <name type="scientific">Aliiroseovarius zhejiangensis</name>
    <dbReference type="NCBI Taxonomy" id="1632025"/>
    <lineage>
        <taxon>Bacteria</taxon>
        <taxon>Pseudomonadati</taxon>
        <taxon>Pseudomonadota</taxon>
        <taxon>Alphaproteobacteria</taxon>
        <taxon>Rhodobacterales</taxon>
        <taxon>Paracoccaceae</taxon>
        <taxon>Aliiroseovarius</taxon>
    </lineage>
</organism>
<feature type="domain" description="ORC1/DEAH AAA+ ATPase" evidence="2">
    <location>
        <begin position="44"/>
        <end position="170"/>
    </location>
</feature>
<protein>
    <recommendedName>
        <fullName evidence="2">ORC1/DEAH AAA+ ATPase domain-containing protein</fullName>
    </recommendedName>
</protein>
<dbReference type="Gene3D" id="1.25.40.10">
    <property type="entry name" value="Tetratricopeptide repeat domain"/>
    <property type="match status" value="1"/>
</dbReference>
<dbReference type="InterPro" id="IPR006597">
    <property type="entry name" value="Sel1-like"/>
</dbReference>
<evidence type="ECO:0000313" key="3">
    <source>
        <dbReference type="EMBL" id="GHE89277.1"/>
    </source>
</evidence>
<comment type="caution">
    <text evidence="3">The sequence shown here is derived from an EMBL/GenBank/DDBJ whole genome shotgun (WGS) entry which is preliminary data.</text>
</comment>
<dbReference type="Proteomes" id="UP000609802">
    <property type="component" value="Unassembled WGS sequence"/>
</dbReference>
<dbReference type="PANTHER" id="PTHR35894">
    <property type="entry name" value="GENERAL SECRETION PATHWAY PROTEIN A-RELATED"/>
    <property type="match status" value="1"/>
</dbReference>
<dbReference type="InterPro" id="IPR011990">
    <property type="entry name" value="TPR-like_helical_dom_sf"/>
</dbReference>
<dbReference type="InterPro" id="IPR052026">
    <property type="entry name" value="ExeA_AAA_ATPase_DNA-bind"/>
</dbReference>
<name>A0ABQ3IN57_9RHOB</name>
<feature type="region of interest" description="Disordered" evidence="1">
    <location>
        <begin position="367"/>
        <end position="430"/>
    </location>
</feature>